<dbReference type="Proteomes" id="UP000038009">
    <property type="component" value="Unassembled WGS sequence"/>
</dbReference>
<comment type="caution">
    <text evidence="13">The sequence shown here is derived from an EMBL/GenBank/DDBJ whole genome shotgun (WGS) entry which is preliminary data.</text>
</comment>
<evidence type="ECO:0000256" key="10">
    <source>
        <dbReference type="PROSITE-ProRule" id="PRU00175"/>
    </source>
</evidence>
<dbReference type="OrthoDB" id="10009520at2759"/>
<comment type="catalytic activity">
    <reaction evidence="1">
        <text>[E2 ubiquitin-conjugating enzyme]-S-ubiquitinyl-L-cysteine + [acceptor protein]-L-lysine = [E2 ubiquitin-conjugating enzyme]-L-cysteine + [acceptor protein]-N(6)-ubiquitinyl-L-lysine.</text>
        <dbReference type="EC" id="2.3.2.31"/>
    </reaction>
</comment>
<dbReference type="SMART" id="SM00647">
    <property type="entry name" value="IBR"/>
    <property type="match status" value="2"/>
</dbReference>
<evidence type="ECO:0000256" key="9">
    <source>
        <dbReference type="ARBA" id="ARBA00022833"/>
    </source>
</evidence>
<dbReference type="PROSITE" id="PS50089">
    <property type="entry name" value="ZF_RING_2"/>
    <property type="match status" value="1"/>
</dbReference>
<dbReference type="EMBL" id="LJSK01000009">
    <property type="protein sequence ID" value="KPI90179.1"/>
    <property type="molecule type" value="Genomic_DNA"/>
</dbReference>
<dbReference type="InterPro" id="IPR031127">
    <property type="entry name" value="E3_UB_ligase_RBR"/>
</dbReference>
<evidence type="ECO:0000313" key="14">
    <source>
        <dbReference type="Proteomes" id="UP000038009"/>
    </source>
</evidence>
<dbReference type="InterPro" id="IPR044066">
    <property type="entry name" value="TRIAD_supradom"/>
</dbReference>
<evidence type="ECO:0000259" key="11">
    <source>
        <dbReference type="PROSITE" id="PS50089"/>
    </source>
</evidence>
<reference evidence="13 14" key="1">
    <citation type="journal article" date="2015" name="PLoS Pathog.">
        <title>Leptomonas seymouri: Adaptations to the Dixenous Life Cycle Analyzed by Genome Sequencing, Transcriptome Profiling and Co-infection with Leishmania donovani.</title>
        <authorList>
            <person name="Kraeva N."/>
            <person name="Butenko A."/>
            <person name="Hlavacova J."/>
            <person name="Kostygov A."/>
            <person name="Myskova J."/>
            <person name="Grybchuk D."/>
            <person name="Lestinova T."/>
            <person name="Votypka J."/>
            <person name="Volf P."/>
            <person name="Opperdoes F."/>
            <person name="Flegontov P."/>
            <person name="Lukes J."/>
            <person name="Yurchenko V."/>
        </authorList>
    </citation>
    <scope>NUCLEOTIDE SEQUENCE [LARGE SCALE GENOMIC DNA]</scope>
    <source>
        <strain evidence="13 14">ATCC 30220</strain>
    </source>
</reference>
<dbReference type="PROSITE" id="PS51873">
    <property type="entry name" value="TRIAD"/>
    <property type="match status" value="1"/>
</dbReference>
<evidence type="ECO:0000259" key="12">
    <source>
        <dbReference type="PROSITE" id="PS51873"/>
    </source>
</evidence>
<evidence type="ECO:0000256" key="3">
    <source>
        <dbReference type="ARBA" id="ARBA00012251"/>
    </source>
</evidence>
<dbReference type="OMA" id="PYAYYMD"/>
<dbReference type="PANTHER" id="PTHR11685">
    <property type="entry name" value="RBR FAMILY RING FINGER AND IBR DOMAIN-CONTAINING"/>
    <property type="match status" value="1"/>
</dbReference>
<keyword evidence="5" id="KW-0479">Metal-binding</keyword>
<dbReference type="Gene3D" id="1.20.120.1750">
    <property type="match status" value="1"/>
</dbReference>
<dbReference type="Gene3D" id="3.30.40.10">
    <property type="entry name" value="Zinc/RING finger domain, C3HC4 (zinc finger)"/>
    <property type="match status" value="1"/>
</dbReference>
<evidence type="ECO:0000256" key="8">
    <source>
        <dbReference type="ARBA" id="ARBA00022786"/>
    </source>
</evidence>
<dbReference type="InterPro" id="IPR001841">
    <property type="entry name" value="Znf_RING"/>
</dbReference>
<evidence type="ECO:0000256" key="5">
    <source>
        <dbReference type="ARBA" id="ARBA00022723"/>
    </source>
</evidence>
<dbReference type="InterPro" id="IPR013083">
    <property type="entry name" value="Znf_RING/FYVE/PHD"/>
</dbReference>
<gene>
    <name evidence="13" type="ORF">ABL78_0697</name>
</gene>
<feature type="domain" description="RING-type" evidence="12">
    <location>
        <begin position="127"/>
        <end position="343"/>
    </location>
</feature>
<dbReference type="EC" id="2.3.2.31" evidence="3"/>
<dbReference type="GO" id="GO:0061630">
    <property type="term" value="F:ubiquitin protein ligase activity"/>
    <property type="evidence" value="ECO:0007669"/>
    <property type="project" value="UniProtKB-EC"/>
</dbReference>
<name>A0A0N0P8P3_LEPSE</name>
<dbReference type="GO" id="GO:0008270">
    <property type="term" value="F:zinc ion binding"/>
    <property type="evidence" value="ECO:0007669"/>
    <property type="project" value="UniProtKB-KW"/>
</dbReference>
<dbReference type="Pfam" id="PF01485">
    <property type="entry name" value="IBR"/>
    <property type="match status" value="1"/>
</dbReference>
<dbReference type="Pfam" id="PF22605">
    <property type="entry name" value="IBR_2"/>
    <property type="match status" value="1"/>
</dbReference>
<protein>
    <recommendedName>
        <fullName evidence="3">RBR-type E3 ubiquitin transferase</fullName>
        <ecNumber evidence="3">2.3.2.31</ecNumber>
    </recommendedName>
</protein>
<evidence type="ECO:0000256" key="6">
    <source>
        <dbReference type="ARBA" id="ARBA00022737"/>
    </source>
</evidence>
<dbReference type="GO" id="GO:0016567">
    <property type="term" value="P:protein ubiquitination"/>
    <property type="evidence" value="ECO:0007669"/>
    <property type="project" value="InterPro"/>
</dbReference>
<dbReference type="AlphaFoldDB" id="A0A0N0P8P3"/>
<dbReference type="SUPFAM" id="SSF57850">
    <property type="entry name" value="RING/U-box"/>
    <property type="match status" value="3"/>
</dbReference>
<keyword evidence="9" id="KW-0862">Zinc</keyword>
<keyword evidence="6" id="KW-0677">Repeat</keyword>
<evidence type="ECO:0000256" key="1">
    <source>
        <dbReference type="ARBA" id="ARBA00001798"/>
    </source>
</evidence>
<feature type="domain" description="RING-type" evidence="11">
    <location>
        <begin position="131"/>
        <end position="176"/>
    </location>
</feature>
<dbReference type="VEuPathDB" id="TriTrypDB:Lsey_0009_0280"/>
<evidence type="ECO:0000313" key="13">
    <source>
        <dbReference type="EMBL" id="KPI90179.1"/>
    </source>
</evidence>
<organism evidence="13 14">
    <name type="scientific">Leptomonas seymouri</name>
    <dbReference type="NCBI Taxonomy" id="5684"/>
    <lineage>
        <taxon>Eukaryota</taxon>
        <taxon>Discoba</taxon>
        <taxon>Euglenozoa</taxon>
        <taxon>Kinetoplastea</taxon>
        <taxon>Metakinetoplastina</taxon>
        <taxon>Trypanosomatida</taxon>
        <taxon>Trypanosomatidae</taxon>
        <taxon>Leishmaniinae</taxon>
        <taxon>Leptomonas</taxon>
    </lineage>
</organism>
<evidence type="ECO:0000256" key="4">
    <source>
        <dbReference type="ARBA" id="ARBA00022679"/>
    </source>
</evidence>
<keyword evidence="14" id="KW-1185">Reference proteome</keyword>
<evidence type="ECO:0000256" key="2">
    <source>
        <dbReference type="ARBA" id="ARBA00004906"/>
    </source>
</evidence>
<dbReference type="InterPro" id="IPR002867">
    <property type="entry name" value="IBR_dom"/>
</dbReference>
<comment type="pathway">
    <text evidence="2">Protein modification; protein ubiquitination.</text>
</comment>
<evidence type="ECO:0000256" key="7">
    <source>
        <dbReference type="ARBA" id="ARBA00022771"/>
    </source>
</evidence>
<accession>A0A0N0P8P3</accession>
<keyword evidence="4" id="KW-0808">Transferase</keyword>
<keyword evidence="8" id="KW-0833">Ubl conjugation pathway</keyword>
<sequence>MYDQQYDYDEYDYDDGDGYAYEDAALDEHVVSNANAADTAVGEGRDDARTMAMKEVLEMQASVVDEVARLTCVSANTATLLLGDYFWSKEVAVERYFEDSKAVLEKLLLTPECASHENALCTGPPKTLTVCEICAVDYEPDEVFCLSSCQHYFCKECWQDYIKAHVHSNLLATRCPSQHCIEVLGIRNMTQLLDDGSAKSALLMKDIHREYLSSFVQSCPSLYWCPNPVGCTGIIHVEVPPLQGQGVTCDACRRAFCLRCASEPHRPATCENMRNWRKYCSAEGANIAFILVRTKPCPKCHKDIEKSGGCNHMTCKCGHQFCWVCGGDWQSHSGDYYSCKNATKASSMDDRDGVRESQRFMYHYERYTLHLDSAKRDATFIDNYTNNCFAVDGVEKTERQQSYTPCVEPSSKEITMSAPEVIALIKKTLVIARPVIAHAYVQMYYLEDQSSEAMMLAHRVGKLEEATEQLSGIVVEYRHASKCLLGPLLDIVHTVSCWQKVLCEA</sequence>
<dbReference type="InterPro" id="IPR054694">
    <property type="entry name" value="Parkin-like_IBR"/>
</dbReference>
<proteinExistence type="predicted"/>
<keyword evidence="7 10" id="KW-0863">Zinc-finger</keyword>